<dbReference type="STRING" id="1524460.IX84_26625"/>
<dbReference type="AlphaFoldDB" id="A0A098RZS9"/>
<dbReference type="GO" id="GO:0046872">
    <property type="term" value="F:metal ion binding"/>
    <property type="evidence" value="ECO:0007669"/>
    <property type="project" value="UniProtKB-KW"/>
</dbReference>
<comment type="cofactor">
    <cofactor evidence="2">
        <name>a divalent metal cation</name>
        <dbReference type="ChEBI" id="CHEBI:60240"/>
    </cofactor>
</comment>
<proteinExistence type="inferred from homology"/>
<evidence type="ECO:0000313" key="4">
    <source>
        <dbReference type="EMBL" id="KGE85659.1"/>
    </source>
</evidence>
<reference evidence="4 5" key="1">
    <citation type="journal article" date="2014" name="Int. J. Syst. Evol. Microbiol.">
        <title>Phaeodactylibacter xiamenensis gen. nov., sp. nov., a member of the family Saprospiraceae isolated from the marine alga Phaeodactylum tricornutum.</title>
        <authorList>
            <person name="Chen Z.Jr."/>
            <person name="Lei X."/>
            <person name="Lai Q."/>
            <person name="Li Y."/>
            <person name="Zhang B."/>
            <person name="Zhang J."/>
            <person name="Zhang H."/>
            <person name="Yang L."/>
            <person name="Zheng W."/>
            <person name="Tian Y."/>
            <person name="Yu Z."/>
            <person name="Xu H.Jr."/>
            <person name="Zheng T."/>
        </authorList>
    </citation>
    <scope>NUCLEOTIDE SEQUENCE [LARGE SCALE GENOMIC DNA]</scope>
    <source>
        <strain evidence="4 5">KD52</strain>
    </source>
</reference>
<dbReference type="EC" id="3.1.4.-" evidence="2"/>
<dbReference type="Pfam" id="PF12850">
    <property type="entry name" value="Metallophos_2"/>
    <property type="match status" value="1"/>
</dbReference>
<dbReference type="InterPro" id="IPR024654">
    <property type="entry name" value="Calcineurin-like_PHP_lpxH"/>
</dbReference>
<dbReference type="NCBIfam" id="TIGR00040">
    <property type="entry name" value="yfcE"/>
    <property type="match status" value="1"/>
</dbReference>
<dbReference type="Proteomes" id="UP000029736">
    <property type="component" value="Unassembled WGS sequence"/>
</dbReference>
<dbReference type="EMBL" id="JPOS01000084">
    <property type="protein sequence ID" value="KGE85659.1"/>
    <property type="molecule type" value="Genomic_DNA"/>
</dbReference>
<dbReference type="Gene3D" id="3.60.21.10">
    <property type="match status" value="1"/>
</dbReference>
<evidence type="ECO:0000313" key="5">
    <source>
        <dbReference type="Proteomes" id="UP000029736"/>
    </source>
</evidence>
<comment type="similarity">
    <text evidence="1 2">Belongs to the metallophosphoesterase superfamily. YfcE family.</text>
</comment>
<dbReference type="GO" id="GO:0016787">
    <property type="term" value="F:hydrolase activity"/>
    <property type="evidence" value="ECO:0007669"/>
    <property type="project" value="UniProtKB-UniRule"/>
</dbReference>
<organism evidence="4 5">
    <name type="scientific">Phaeodactylibacter xiamenensis</name>
    <dbReference type="NCBI Taxonomy" id="1524460"/>
    <lineage>
        <taxon>Bacteria</taxon>
        <taxon>Pseudomonadati</taxon>
        <taxon>Bacteroidota</taxon>
        <taxon>Saprospiria</taxon>
        <taxon>Saprospirales</taxon>
        <taxon>Haliscomenobacteraceae</taxon>
        <taxon>Phaeodactylibacter</taxon>
    </lineage>
</organism>
<dbReference type="OrthoDB" id="9785951at2"/>
<dbReference type="SUPFAM" id="SSF56300">
    <property type="entry name" value="Metallo-dependent phosphatases"/>
    <property type="match status" value="1"/>
</dbReference>
<dbReference type="RefSeq" id="WP_044227688.1">
    <property type="nucleotide sequence ID" value="NZ_JBKAGJ010000003.1"/>
</dbReference>
<evidence type="ECO:0000259" key="3">
    <source>
        <dbReference type="Pfam" id="PF12850"/>
    </source>
</evidence>
<keyword evidence="5" id="KW-1185">Reference proteome</keyword>
<comment type="caution">
    <text evidence="4">The sequence shown here is derived from an EMBL/GenBank/DDBJ whole genome shotgun (WGS) entry which is preliminary data.</text>
</comment>
<sequence>MKRIGLISDTHSHLEESVFKYFEPCDEIWHAGDIGDASVVDQLEAFRPVRAVYGNIDDAPLRRRFPEDLRFVIEGVDVFMTHIGGYPGRYNRRVREILSTSPPDLYICGHSHILKVMPDKKLGLLHVNPGAAGNHGFHKVKTIIRFSVDQGRIEDFEVIELGQRGAIPKNGRQKPLY</sequence>
<feature type="domain" description="Calcineurin-like phosphoesterase" evidence="3">
    <location>
        <begin position="3"/>
        <end position="150"/>
    </location>
</feature>
<dbReference type="InterPro" id="IPR000979">
    <property type="entry name" value="Phosphodiesterase_MJ0936/Vps29"/>
</dbReference>
<gene>
    <name evidence="4" type="ORF">IX84_26625</name>
</gene>
<accession>A0A098RZS9</accession>
<keyword evidence="2" id="KW-0479">Metal-binding</keyword>
<dbReference type="InterPro" id="IPR029052">
    <property type="entry name" value="Metallo-depent_PP-like"/>
</dbReference>
<protein>
    <recommendedName>
        <fullName evidence="2">Phosphoesterase</fullName>
        <ecNumber evidence="2">3.1.4.-</ecNumber>
    </recommendedName>
</protein>
<evidence type="ECO:0000256" key="2">
    <source>
        <dbReference type="RuleBase" id="RU362039"/>
    </source>
</evidence>
<name>A0A098RZS9_9BACT</name>
<evidence type="ECO:0000256" key="1">
    <source>
        <dbReference type="ARBA" id="ARBA00008950"/>
    </source>
</evidence>